<evidence type="ECO:0000259" key="16">
    <source>
        <dbReference type="Pfam" id="PF01923"/>
    </source>
</evidence>
<evidence type="ECO:0000256" key="6">
    <source>
        <dbReference type="ARBA" id="ARBA00022573"/>
    </source>
</evidence>
<dbReference type="EC" id="2.5.1.17" evidence="4 15"/>
<keyword evidence="7 15" id="KW-0808">Transferase</keyword>
<comment type="pathway">
    <text evidence="1 15">Cofactor biosynthesis; adenosylcobalamin biosynthesis; adenosylcobalamin from cob(II)yrinate a,c-diamide: step 2/7.</text>
</comment>
<dbReference type="PANTHER" id="PTHR12213:SF0">
    <property type="entry name" value="CORRINOID ADENOSYLTRANSFERASE MMAB"/>
    <property type="match status" value="1"/>
</dbReference>
<comment type="catalytic activity">
    <reaction evidence="13 15">
        <text>2 cob(II)yrinate a,c diamide + reduced [electron-transfer flavoprotein] + 2 ATP = 2 adenosylcob(III)yrinate a,c-diamide + 2 triphosphate + oxidized [electron-transfer flavoprotein] + 3 H(+)</text>
        <dbReference type="Rhea" id="RHEA:11528"/>
        <dbReference type="Rhea" id="RHEA-COMP:10685"/>
        <dbReference type="Rhea" id="RHEA-COMP:10686"/>
        <dbReference type="ChEBI" id="CHEBI:15378"/>
        <dbReference type="ChEBI" id="CHEBI:18036"/>
        <dbReference type="ChEBI" id="CHEBI:30616"/>
        <dbReference type="ChEBI" id="CHEBI:57692"/>
        <dbReference type="ChEBI" id="CHEBI:58307"/>
        <dbReference type="ChEBI" id="CHEBI:58503"/>
        <dbReference type="ChEBI" id="CHEBI:58537"/>
        <dbReference type="EC" id="2.5.1.17"/>
    </reaction>
</comment>
<evidence type="ECO:0000313" key="18">
    <source>
        <dbReference type="Proteomes" id="UP000263232"/>
    </source>
</evidence>
<dbReference type="SUPFAM" id="SSF89028">
    <property type="entry name" value="Cobalamin adenosyltransferase-like"/>
    <property type="match status" value="1"/>
</dbReference>
<evidence type="ECO:0000256" key="2">
    <source>
        <dbReference type="ARBA" id="ARBA00007487"/>
    </source>
</evidence>
<evidence type="ECO:0000256" key="8">
    <source>
        <dbReference type="ARBA" id="ARBA00022741"/>
    </source>
</evidence>
<dbReference type="EMBL" id="CP023434">
    <property type="protein sequence ID" value="AXY26103.1"/>
    <property type="molecule type" value="Genomic_DNA"/>
</dbReference>
<evidence type="ECO:0000313" key="17">
    <source>
        <dbReference type="EMBL" id="AXY26103.1"/>
    </source>
</evidence>
<gene>
    <name evidence="17" type="ORF">CL176_08870</name>
</gene>
<evidence type="ECO:0000256" key="3">
    <source>
        <dbReference type="ARBA" id="ARBA00011233"/>
    </source>
</evidence>
<dbReference type="InterPro" id="IPR029499">
    <property type="entry name" value="PduO-typ"/>
</dbReference>
<dbReference type="RefSeq" id="WP_118991000.1">
    <property type="nucleotide sequence ID" value="NZ_CP023434.1"/>
</dbReference>
<dbReference type="InterPro" id="IPR036451">
    <property type="entry name" value="CblAdoTrfase-like_sf"/>
</dbReference>
<protein>
    <recommendedName>
        <fullName evidence="5 15">Corrinoid adenosyltransferase</fullName>
        <ecNumber evidence="4 15">2.5.1.17</ecNumber>
    </recommendedName>
    <alternativeName>
        <fullName evidence="10 15">Cob(II)alamin adenosyltransferase</fullName>
    </alternativeName>
    <alternativeName>
        <fullName evidence="12 15">Cob(II)yrinic acid a,c-diamide adenosyltransferase</fullName>
    </alternativeName>
    <alternativeName>
        <fullName evidence="11 15">Cobinamide/cobalamin adenosyltransferase</fullName>
    </alternativeName>
</protein>
<evidence type="ECO:0000256" key="14">
    <source>
        <dbReference type="ARBA" id="ARBA00048692"/>
    </source>
</evidence>
<dbReference type="FunFam" id="1.20.1200.10:FF:000001">
    <property type="entry name" value="Cob(I)yrinic acid a,c-diamide adenosyltransferase"/>
    <property type="match status" value="1"/>
</dbReference>
<name>A0A347WLZ6_9LACT</name>
<evidence type="ECO:0000256" key="11">
    <source>
        <dbReference type="ARBA" id="ARBA00033334"/>
    </source>
</evidence>
<organism evidence="17 18">
    <name type="scientific">Suicoccus acidiformans</name>
    <dbReference type="NCBI Taxonomy" id="2036206"/>
    <lineage>
        <taxon>Bacteria</taxon>
        <taxon>Bacillati</taxon>
        <taxon>Bacillota</taxon>
        <taxon>Bacilli</taxon>
        <taxon>Lactobacillales</taxon>
        <taxon>Aerococcaceae</taxon>
        <taxon>Suicoccus</taxon>
    </lineage>
</organism>
<feature type="domain" description="Cobalamin adenosyltransferase-like" evidence="16">
    <location>
        <begin position="3"/>
        <end position="165"/>
    </location>
</feature>
<dbReference type="Proteomes" id="UP000263232">
    <property type="component" value="Chromosome"/>
</dbReference>
<dbReference type="GO" id="GO:0009236">
    <property type="term" value="P:cobalamin biosynthetic process"/>
    <property type="evidence" value="ECO:0007669"/>
    <property type="project" value="UniProtKB-UniRule"/>
</dbReference>
<evidence type="ECO:0000256" key="13">
    <source>
        <dbReference type="ARBA" id="ARBA00048555"/>
    </source>
</evidence>
<dbReference type="NCBIfam" id="TIGR00636">
    <property type="entry name" value="PduO_Nterm"/>
    <property type="match status" value="1"/>
</dbReference>
<evidence type="ECO:0000256" key="15">
    <source>
        <dbReference type="RuleBase" id="RU366026"/>
    </source>
</evidence>
<evidence type="ECO:0000256" key="4">
    <source>
        <dbReference type="ARBA" id="ARBA00012454"/>
    </source>
</evidence>
<evidence type="ECO:0000256" key="9">
    <source>
        <dbReference type="ARBA" id="ARBA00022840"/>
    </source>
</evidence>
<evidence type="ECO:0000256" key="10">
    <source>
        <dbReference type="ARBA" id="ARBA00031529"/>
    </source>
</evidence>
<dbReference type="PANTHER" id="PTHR12213">
    <property type="entry name" value="CORRINOID ADENOSYLTRANSFERASE"/>
    <property type="match status" value="1"/>
</dbReference>
<dbReference type="UniPathway" id="UPA00148">
    <property type="reaction ID" value="UER00233"/>
</dbReference>
<evidence type="ECO:0000256" key="12">
    <source>
        <dbReference type="ARBA" id="ARBA00033354"/>
    </source>
</evidence>
<keyword evidence="18" id="KW-1185">Reference proteome</keyword>
<keyword evidence="9 15" id="KW-0067">ATP-binding</keyword>
<dbReference type="AlphaFoldDB" id="A0A347WLZ6"/>
<keyword evidence="8 15" id="KW-0547">Nucleotide-binding</keyword>
<accession>A0A347WLZ6</accession>
<evidence type="ECO:0000256" key="7">
    <source>
        <dbReference type="ARBA" id="ARBA00022679"/>
    </source>
</evidence>
<evidence type="ECO:0000256" key="5">
    <source>
        <dbReference type="ARBA" id="ARBA00020963"/>
    </source>
</evidence>
<reference evidence="17 18" key="1">
    <citation type="submission" date="2017-09" db="EMBL/GenBank/DDBJ databases">
        <title>Complete genome sequence of Oxytococcus suis strain ZY16052.</title>
        <authorList>
            <person name="Li F."/>
        </authorList>
    </citation>
    <scope>NUCLEOTIDE SEQUENCE [LARGE SCALE GENOMIC DNA]</scope>
    <source>
        <strain evidence="17 18">ZY16052</strain>
    </source>
</reference>
<keyword evidence="6 15" id="KW-0169">Cobalamin biosynthesis</keyword>
<dbReference type="Gene3D" id="1.20.1200.10">
    <property type="entry name" value="Cobalamin adenosyltransferase-like"/>
    <property type="match status" value="1"/>
</dbReference>
<proteinExistence type="inferred from homology"/>
<comment type="subunit">
    <text evidence="3">Homotrimer.</text>
</comment>
<dbReference type="KEGG" id="abae:CL176_08870"/>
<dbReference type="GO" id="GO:0008817">
    <property type="term" value="F:corrinoid adenosyltransferase activity"/>
    <property type="evidence" value="ECO:0007669"/>
    <property type="project" value="UniProtKB-UniRule"/>
</dbReference>
<dbReference type="OrthoDB" id="9778896at2"/>
<dbReference type="GO" id="GO:0005524">
    <property type="term" value="F:ATP binding"/>
    <property type="evidence" value="ECO:0007669"/>
    <property type="project" value="UniProtKB-UniRule"/>
</dbReference>
<comment type="similarity">
    <text evidence="2 15">Belongs to the Cob(I)alamin adenosyltransferase family.</text>
</comment>
<sequence length="195" mass="22325">MQLYTRTGDKGYTSIIGGQKVAKDSNRVIAYGTLDELNSIVGIAVSLIQEDEVLSDDLQQIQQFLFDCGSDIATPHGYAEYRLNKDHTLWLESRVDYYSDKAPSVQSFILPGGTTLASVLHFARTVARRAERDIVHFQWDNDMNSEVVRFVNRLSDYFYAIARYVNANESKDDVFYERSGKVFHQITKEDIDDFK</sequence>
<dbReference type="InterPro" id="IPR016030">
    <property type="entry name" value="CblAdoTrfase-like"/>
</dbReference>
<evidence type="ECO:0000256" key="1">
    <source>
        <dbReference type="ARBA" id="ARBA00005121"/>
    </source>
</evidence>
<comment type="catalytic activity">
    <reaction evidence="14 15">
        <text>2 cob(II)alamin + reduced [electron-transfer flavoprotein] + 2 ATP = 2 adenosylcob(III)alamin + 2 triphosphate + oxidized [electron-transfer flavoprotein] + 3 H(+)</text>
        <dbReference type="Rhea" id="RHEA:28671"/>
        <dbReference type="Rhea" id="RHEA-COMP:10685"/>
        <dbReference type="Rhea" id="RHEA-COMP:10686"/>
        <dbReference type="ChEBI" id="CHEBI:15378"/>
        <dbReference type="ChEBI" id="CHEBI:16304"/>
        <dbReference type="ChEBI" id="CHEBI:18036"/>
        <dbReference type="ChEBI" id="CHEBI:18408"/>
        <dbReference type="ChEBI" id="CHEBI:30616"/>
        <dbReference type="ChEBI" id="CHEBI:57692"/>
        <dbReference type="ChEBI" id="CHEBI:58307"/>
        <dbReference type="EC" id="2.5.1.17"/>
    </reaction>
</comment>
<dbReference type="Pfam" id="PF01923">
    <property type="entry name" value="Cob_adeno_trans"/>
    <property type="match status" value="1"/>
</dbReference>